<dbReference type="SUPFAM" id="SSF52058">
    <property type="entry name" value="L domain-like"/>
    <property type="match status" value="1"/>
</dbReference>
<proteinExistence type="predicted"/>
<dbReference type="GO" id="GO:0004674">
    <property type="term" value="F:protein serine/threonine kinase activity"/>
    <property type="evidence" value="ECO:0007669"/>
    <property type="project" value="UniProtKB-KW"/>
</dbReference>
<dbReference type="InterPro" id="IPR051420">
    <property type="entry name" value="Ser_Thr_Kinases_DiverseReg"/>
</dbReference>
<dbReference type="EC" id="2.7.11.1" evidence="1"/>
<evidence type="ECO:0000313" key="11">
    <source>
        <dbReference type="Proteomes" id="UP000743370"/>
    </source>
</evidence>
<evidence type="ECO:0000256" key="7">
    <source>
        <dbReference type="ARBA" id="ARBA00047899"/>
    </source>
</evidence>
<comment type="catalytic activity">
    <reaction evidence="7">
        <text>L-threonyl-[protein] + ATP = O-phospho-L-threonyl-[protein] + ADP + H(+)</text>
        <dbReference type="Rhea" id="RHEA:46608"/>
        <dbReference type="Rhea" id="RHEA-COMP:11060"/>
        <dbReference type="Rhea" id="RHEA-COMP:11605"/>
        <dbReference type="ChEBI" id="CHEBI:15378"/>
        <dbReference type="ChEBI" id="CHEBI:30013"/>
        <dbReference type="ChEBI" id="CHEBI:30616"/>
        <dbReference type="ChEBI" id="CHEBI:61977"/>
        <dbReference type="ChEBI" id="CHEBI:456216"/>
        <dbReference type="EC" id="2.7.11.1"/>
    </reaction>
</comment>
<keyword evidence="2" id="KW-0723">Serine/threonine-protein kinase</keyword>
<keyword evidence="4" id="KW-0547">Nucleotide-binding</keyword>
<evidence type="ECO:0000256" key="1">
    <source>
        <dbReference type="ARBA" id="ARBA00012513"/>
    </source>
</evidence>
<keyword evidence="3" id="KW-0808">Transferase</keyword>
<dbReference type="PANTHER" id="PTHR48005:SF16">
    <property type="entry name" value="MDIS1-INTERACTING RECEPTOR LIKE KINASE 2-LIKE ISOFORM X1"/>
    <property type="match status" value="1"/>
</dbReference>
<sequence length="311" mass="34420">MANYIIKNIVDELLKALESDSIKNDSLCSAVVGDHPNISNHCDWEGISCNEAESVTEIVRGPLRIPSSKELLWIQNLNITAFPSLLILYLSGMGLRGTIPTEITTLTNLTSLVLSKNHLHGISTKNGDLFSIWNYDGKIAFEDIIEATEDFDLKYCIGTGAYDFGTSLDPDSSNQTLVVGTFGYIAPEVAYTFSMTEKCDVYCFGVVALEELMGKHPGELISSLVDLTTQNMLVKDLLDSRLPLPLQKDAQDIKLALTISFSCLCSKSNLRPSMEQVADKLFSLKLSLSVPFHEVLIHQLMNRDILQNYTT</sequence>
<dbReference type="EMBL" id="JABFOF010000009">
    <property type="protein sequence ID" value="KAG2380525.1"/>
    <property type="molecule type" value="Genomic_DNA"/>
</dbReference>
<organism evidence="10 11">
    <name type="scientific">Phaseolus angularis</name>
    <name type="common">Azuki bean</name>
    <name type="synonym">Vigna angularis</name>
    <dbReference type="NCBI Taxonomy" id="3914"/>
    <lineage>
        <taxon>Eukaryota</taxon>
        <taxon>Viridiplantae</taxon>
        <taxon>Streptophyta</taxon>
        <taxon>Embryophyta</taxon>
        <taxon>Tracheophyta</taxon>
        <taxon>Spermatophyta</taxon>
        <taxon>Magnoliopsida</taxon>
        <taxon>eudicotyledons</taxon>
        <taxon>Gunneridae</taxon>
        <taxon>Pentapetalae</taxon>
        <taxon>rosids</taxon>
        <taxon>fabids</taxon>
        <taxon>Fabales</taxon>
        <taxon>Fabaceae</taxon>
        <taxon>Papilionoideae</taxon>
        <taxon>50 kb inversion clade</taxon>
        <taxon>NPAAA clade</taxon>
        <taxon>indigoferoid/millettioid clade</taxon>
        <taxon>Phaseoleae</taxon>
        <taxon>Vigna</taxon>
    </lineage>
</organism>
<dbReference type="Gene3D" id="1.10.510.10">
    <property type="entry name" value="Transferase(Phosphotransferase) domain 1"/>
    <property type="match status" value="1"/>
</dbReference>
<evidence type="ECO:0000259" key="9">
    <source>
        <dbReference type="PROSITE" id="PS50011"/>
    </source>
</evidence>
<keyword evidence="10" id="KW-0675">Receptor</keyword>
<evidence type="ECO:0000256" key="4">
    <source>
        <dbReference type="ARBA" id="ARBA00022741"/>
    </source>
</evidence>
<keyword evidence="6" id="KW-0067">ATP-binding</keyword>
<dbReference type="SUPFAM" id="SSF56112">
    <property type="entry name" value="Protein kinase-like (PK-like)"/>
    <property type="match status" value="1"/>
</dbReference>
<protein>
    <recommendedName>
        <fullName evidence="1">non-specific serine/threonine protein kinase</fullName>
        <ecNumber evidence="1">2.7.11.1</ecNumber>
    </recommendedName>
</protein>
<evidence type="ECO:0000256" key="2">
    <source>
        <dbReference type="ARBA" id="ARBA00022527"/>
    </source>
</evidence>
<dbReference type="PROSITE" id="PS50011">
    <property type="entry name" value="PROTEIN_KINASE_DOM"/>
    <property type="match status" value="1"/>
</dbReference>
<dbReference type="Gene3D" id="3.80.10.10">
    <property type="entry name" value="Ribonuclease Inhibitor"/>
    <property type="match status" value="1"/>
</dbReference>
<evidence type="ECO:0000256" key="8">
    <source>
        <dbReference type="ARBA" id="ARBA00048679"/>
    </source>
</evidence>
<evidence type="ECO:0000256" key="6">
    <source>
        <dbReference type="ARBA" id="ARBA00022840"/>
    </source>
</evidence>
<dbReference type="Pfam" id="PF00069">
    <property type="entry name" value="Pkinase"/>
    <property type="match status" value="1"/>
</dbReference>
<dbReference type="AlphaFoldDB" id="A0A8T0JQI5"/>
<dbReference type="PANTHER" id="PTHR48005">
    <property type="entry name" value="LEUCINE RICH REPEAT KINASE 2"/>
    <property type="match status" value="1"/>
</dbReference>
<dbReference type="InterPro" id="IPR000719">
    <property type="entry name" value="Prot_kinase_dom"/>
</dbReference>
<reference evidence="10 11" key="1">
    <citation type="submission" date="2020-05" db="EMBL/GenBank/DDBJ databases">
        <title>Vigna angularis (adzuki bean) Var. LongXiaoDou No. 4 denovo assembly.</title>
        <authorList>
            <person name="Xiang H."/>
        </authorList>
    </citation>
    <scope>NUCLEOTIDE SEQUENCE [LARGE SCALE GENOMIC DNA]</scope>
    <source>
        <tissue evidence="10">Leaf</tissue>
    </source>
</reference>
<comment type="caution">
    <text evidence="10">The sequence shown here is derived from an EMBL/GenBank/DDBJ whole genome shotgun (WGS) entry which is preliminary data.</text>
</comment>
<dbReference type="InterPro" id="IPR032675">
    <property type="entry name" value="LRR_dom_sf"/>
</dbReference>
<dbReference type="GO" id="GO:0005524">
    <property type="term" value="F:ATP binding"/>
    <property type="evidence" value="ECO:0007669"/>
    <property type="project" value="UniProtKB-KW"/>
</dbReference>
<evidence type="ECO:0000256" key="5">
    <source>
        <dbReference type="ARBA" id="ARBA00022777"/>
    </source>
</evidence>
<accession>A0A8T0JQI5</accession>
<dbReference type="Proteomes" id="UP000743370">
    <property type="component" value="Unassembled WGS sequence"/>
</dbReference>
<dbReference type="InterPro" id="IPR011009">
    <property type="entry name" value="Kinase-like_dom_sf"/>
</dbReference>
<name>A0A8T0JQI5_PHAAN</name>
<gene>
    <name evidence="10" type="ORF">HKW66_Vig0173040</name>
</gene>
<keyword evidence="5 10" id="KW-0418">Kinase</keyword>
<evidence type="ECO:0000313" key="10">
    <source>
        <dbReference type="EMBL" id="KAG2380525.1"/>
    </source>
</evidence>
<feature type="domain" description="Protein kinase" evidence="9">
    <location>
        <begin position="1"/>
        <end position="296"/>
    </location>
</feature>
<comment type="catalytic activity">
    <reaction evidence="8">
        <text>L-seryl-[protein] + ATP = O-phospho-L-seryl-[protein] + ADP + H(+)</text>
        <dbReference type="Rhea" id="RHEA:17989"/>
        <dbReference type="Rhea" id="RHEA-COMP:9863"/>
        <dbReference type="Rhea" id="RHEA-COMP:11604"/>
        <dbReference type="ChEBI" id="CHEBI:15378"/>
        <dbReference type="ChEBI" id="CHEBI:29999"/>
        <dbReference type="ChEBI" id="CHEBI:30616"/>
        <dbReference type="ChEBI" id="CHEBI:83421"/>
        <dbReference type="ChEBI" id="CHEBI:456216"/>
        <dbReference type="EC" id="2.7.11.1"/>
    </reaction>
</comment>
<evidence type="ECO:0000256" key="3">
    <source>
        <dbReference type="ARBA" id="ARBA00022679"/>
    </source>
</evidence>